<proteinExistence type="predicted"/>
<feature type="transmembrane region" description="Helical" evidence="8">
    <location>
        <begin position="180"/>
        <end position="205"/>
    </location>
</feature>
<evidence type="ECO:0000256" key="8">
    <source>
        <dbReference type="SAM" id="Phobius"/>
    </source>
</evidence>
<feature type="transmembrane region" description="Helical" evidence="8">
    <location>
        <begin position="101"/>
        <end position="118"/>
    </location>
</feature>
<keyword evidence="10" id="KW-1185">Reference proteome</keyword>
<feature type="transmembrane region" description="Helical" evidence="8">
    <location>
        <begin position="125"/>
        <end position="142"/>
    </location>
</feature>
<feature type="transmembrane region" description="Helical" evidence="8">
    <location>
        <begin position="257"/>
        <end position="277"/>
    </location>
</feature>
<keyword evidence="3" id="KW-0645">Protease</keyword>
<evidence type="ECO:0000256" key="3">
    <source>
        <dbReference type="ARBA" id="ARBA00022670"/>
    </source>
</evidence>
<reference evidence="10" key="1">
    <citation type="journal article" date="2019" name="Int. J. Syst. Evol. Microbiol.">
        <title>The Global Catalogue of Microorganisms (GCM) 10K type strain sequencing project: providing services to taxonomists for standard genome sequencing and annotation.</title>
        <authorList>
            <consortium name="The Broad Institute Genomics Platform"/>
            <consortium name="The Broad Institute Genome Sequencing Center for Infectious Disease"/>
            <person name="Wu L."/>
            <person name="Ma J."/>
        </authorList>
    </citation>
    <scope>NUCLEOTIDE SEQUENCE [LARGE SCALE GENOMIC DNA]</scope>
    <source>
        <strain evidence="10">CCUG 54939</strain>
    </source>
</reference>
<feature type="transmembrane region" description="Helical" evidence="8">
    <location>
        <begin position="12"/>
        <end position="30"/>
    </location>
</feature>
<dbReference type="GO" id="GO:0016787">
    <property type="term" value="F:hydrolase activity"/>
    <property type="evidence" value="ECO:0007669"/>
    <property type="project" value="UniProtKB-KW"/>
</dbReference>
<dbReference type="RefSeq" id="WP_377151899.1">
    <property type="nucleotide sequence ID" value="NZ_JBHSAF010000007.1"/>
</dbReference>
<dbReference type="NCBIfam" id="TIGR04178">
    <property type="entry name" value="exo_archaeo"/>
    <property type="match status" value="1"/>
</dbReference>
<feature type="transmembrane region" description="Helical" evidence="8">
    <location>
        <begin position="42"/>
        <end position="64"/>
    </location>
</feature>
<keyword evidence="4 8" id="KW-0812">Transmembrane</keyword>
<accession>A0ABV8CN80</accession>
<keyword evidence="2" id="KW-1003">Cell membrane</keyword>
<keyword evidence="5 9" id="KW-0378">Hydrolase</keyword>
<comment type="subcellular location">
    <subcellularLocation>
        <location evidence="1">Cell membrane</location>
        <topology evidence="1">Multi-pass membrane protein</topology>
    </subcellularLocation>
</comment>
<dbReference type="EMBL" id="JBHSAF010000007">
    <property type="protein sequence ID" value="MFC3913523.1"/>
    <property type="molecule type" value="Genomic_DNA"/>
</dbReference>
<dbReference type="NCBIfam" id="TIGR02602">
    <property type="entry name" value="8TM_EpsH"/>
    <property type="match status" value="1"/>
</dbReference>
<evidence type="ECO:0000256" key="7">
    <source>
        <dbReference type="ARBA" id="ARBA00023136"/>
    </source>
</evidence>
<dbReference type="EC" id="3.4.22.-" evidence="9"/>
<dbReference type="Pfam" id="PF09721">
    <property type="entry name" value="Exosortase_EpsH"/>
    <property type="match status" value="1"/>
</dbReference>
<keyword evidence="6 8" id="KW-1133">Transmembrane helix</keyword>
<evidence type="ECO:0000256" key="6">
    <source>
        <dbReference type="ARBA" id="ARBA00022989"/>
    </source>
</evidence>
<evidence type="ECO:0000256" key="5">
    <source>
        <dbReference type="ARBA" id="ARBA00022801"/>
    </source>
</evidence>
<feature type="transmembrane region" description="Helical" evidence="8">
    <location>
        <begin position="217"/>
        <end position="245"/>
    </location>
</feature>
<keyword evidence="7 8" id="KW-0472">Membrane</keyword>
<dbReference type="InterPro" id="IPR013426">
    <property type="entry name" value="EpsH-like"/>
</dbReference>
<sequence>MVANEMDALTTYKFKLGTLLLTLVLVYLPLVHRTYFEHGENLGGSTSALLLVMAIVLFLYRLSAFRPQPTLTSQRLAWLLMLIGSLLFFIGNVLLLPMLTVGSILPVLAASVLFLLGWQAFRAALFPLTLLLFVIPLPYMMTDFIVQPLKLLISHATEWLLYHAGYPVARNGVILILGDYQLLIADACSGINSLFSLEAIGLLYLHVMKKESALRNWLIGMLIIPISITANIIRVLILALLTYYLGNDAGQSFMHDLSGLLLFAVALSVIIALDGVLDRVLPVRQSVAVTEGATSTDKPQLREVQG</sequence>
<evidence type="ECO:0000313" key="9">
    <source>
        <dbReference type="EMBL" id="MFC3913523.1"/>
    </source>
</evidence>
<evidence type="ECO:0000313" key="10">
    <source>
        <dbReference type="Proteomes" id="UP001595692"/>
    </source>
</evidence>
<comment type="caution">
    <text evidence="9">The sequence shown here is derived from an EMBL/GenBank/DDBJ whole genome shotgun (WGS) entry which is preliminary data.</text>
</comment>
<feature type="transmembrane region" description="Helical" evidence="8">
    <location>
        <begin position="76"/>
        <end position="95"/>
    </location>
</feature>
<name>A0ABV8CN80_9GAMM</name>
<dbReference type="Proteomes" id="UP001595692">
    <property type="component" value="Unassembled WGS sequence"/>
</dbReference>
<evidence type="ECO:0000256" key="1">
    <source>
        <dbReference type="ARBA" id="ARBA00004651"/>
    </source>
</evidence>
<dbReference type="InterPro" id="IPR026392">
    <property type="entry name" value="Exo/Archaeosortase_dom"/>
</dbReference>
<organism evidence="9 10">
    <name type="scientific">Pseudaeromonas sharmana</name>
    <dbReference type="NCBI Taxonomy" id="328412"/>
    <lineage>
        <taxon>Bacteria</taxon>
        <taxon>Pseudomonadati</taxon>
        <taxon>Pseudomonadota</taxon>
        <taxon>Gammaproteobacteria</taxon>
        <taxon>Aeromonadales</taxon>
        <taxon>Aeromonadaceae</taxon>
        <taxon>Pseudaeromonas</taxon>
    </lineage>
</organism>
<evidence type="ECO:0000256" key="4">
    <source>
        <dbReference type="ARBA" id="ARBA00022692"/>
    </source>
</evidence>
<protein>
    <submittedName>
        <fullName evidence="9">Exosortase</fullName>
        <ecNumber evidence="9">3.4.22.-</ecNumber>
    </submittedName>
</protein>
<dbReference type="InterPro" id="IPR019127">
    <property type="entry name" value="Exosortase"/>
</dbReference>
<gene>
    <name evidence="9" type="primary">xrt</name>
    <name evidence="9" type="ORF">ACFOSS_08600</name>
</gene>
<evidence type="ECO:0000256" key="2">
    <source>
        <dbReference type="ARBA" id="ARBA00022475"/>
    </source>
</evidence>